<evidence type="ECO:0000256" key="2">
    <source>
        <dbReference type="ARBA" id="ARBA00022729"/>
    </source>
</evidence>
<dbReference type="GO" id="GO:0051707">
    <property type="term" value="P:response to other organism"/>
    <property type="evidence" value="ECO:0007669"/>
    <property type="project" value="UniProtKB-ARBA"/>
</dbReference>
<dbReference type="PANTHER" id="PTHR48060:SF21">
    <property type="entry name" value="L DOMAIN-LIKE PROTEIN"/>
    <property type="match status" value="1"/>
</dbReference>
<dbReference type="PANTHER" id="PTHR48060">
    <property type="entry name" value="DNA DAMAGE-REPAIR/TOLERATION PROTEIN DRT100"/>
    <property type="match status" value="1"/>
</dbReference>
<dbReference type="InterPro" id="IPR032675">
    <property type="entry name" value="LRR_dom_sf"/>
</dbReference>
<dbReference type="PROSITE" id="PS51450">
    <property type="entry name" value="LRR"/>
    <property type="match status" value="3"/>
</dbReference>
<comment type="caution">
    <text evidence="5">The sequence shown here is derived from an EMBL/GenBank/DDBJ whole genome shotgun (WGS) entry which is preliminary data.</text>
</comment>
<dbReference type="Pfam" id="PF13855">
    <property type="entry name" value="LRR_8"/>
    <property type="match status" value="1"/>
</dbReference>
<sequence>MALQGDGVMAAASSRLSLLLVAAAMGAIIRCSWADNLTDPDHNIMNELKSGLIFRPNSSVYSVLSGPGPCPWGRDPINMCNKVDDEGTLRVTRVNISSQAAGGTLPLNLKNLTKLELFDASNNNLTGAIPKFADSLIFLSLHTNNLSGEIPDLSHLNQLTHLDISNNQLTNGVPPSIEALINLKYLNLSNNKLTGSIPHRLTRLTALETLDLSNNRLSGLVPQFNYSLGEVITCGNLLLSGEMGKPC</sequence>
<name>A0AAV0C2V4_9ASTE</name>
<evidence type="ECO:0000256" key="4">
    <source>
        <dbReference type="SAM" id="SignalP"/>
    </source>
</evidence>
<keyword evidence="2 4" id="KW-0732">Signal</keyword>
<dbReference type="EMBL" id="CAMAPF010000008">
    <property type="protein sequence ID" value="CAH9060026.1"/>
    <property type="molecule type" value="Genomic_DNA"/>
</dbReference>
<reference evidence="5" key="1">
    <citation type="submission" date="2022-07" db="EMBL/GenBank/DDBJ databases">
        <authorList>
            <person name="Macas J."/>
            <person name="Novak P."/>
            <person name="Neumann P."/>
        </authorList>
    </citation>
    <scope>NUCLEOTIDE SEQUENCE</scope>
</reference>
<feature type="chain" id="PRO_5043885947" description="Leucine-rich repeat-containing N-terminal plant-type domain-containing protein" evidence="4">
    <location>
        <begin position="35"/>
        <end position="247"/>
    </location>
</feature>
<evidence type="ECO:0000256" key="1">
    <source>
        <dbReference type="ARBA" id="ARBA00022614"/>
    </source>
</evidence>
<dbReference type="GO" id="GO:0006952">
    <property type="term" value="P:defense response"/>
    <property type="evidence" value="ECO:0007669"/>
    <property type="project" value="UniProtKB-ARBA"/>
</dbReference>
<evidence type="ECO:0008006" key="7">
    <source>
        <dbReference type="Google" id="ProtNLM"/>
    </source>
</evidence>
<feature type="signal peptide" evidence="4">
    <location>
        <begin position="1"/>
        <end position="34"/>
    </location>
</feature>
<dbReference type="PRINTS" id="PR00019">
    <property type="entry name" value="LEURICHRPT"/>
</dbReference>
<dbReference type="SUPFAM" id="SSF52058">
    <property type="entry name" value="L domain-like"/>
    <property type="match status" value="1"/>
</dbReference>
<proteinExistence type="predicted"/>
<gene>
    <name evidence="5" type="ORF">CEPIT_LOCUS1491</name>
</gene>
<dbReference type="InterPro" id="IPR001611">
    <property type="entry name" value="Leu-rich_rpt"/>
</dbReference>
<evidence type="ECO:0000256" key="3">
    <source>
        <dbReference type="ARBA" id="ARBA00022737"/>
    </source>
</evidence>
<accession>A0AAV0C2V4</accession>
<evidence type="ECO:0000313" key="5">
    <source>
        <dbReference type="EMBL" id="CAH9060026.1"/>
    </source>
</evidence>
<dbReference type="AlphaFoldDB" id="A0AAV0C2V4"/>
<dbReference type="SMART" id="SM00369">
    <property type="entry name" value="LRR_TYP"/>
    <property type="match status" value="3"/>
</dbReference>
<evidence type="ECO:0000313" key="6">
    <source>
        <dbReference type="Proteomes" id="UP001152523"/>
    </source>
</evidence>
<protein>
    <recommendedName>
        <fullName evidence="7">Leucine-rich repeat-containing N-terminal plant-type domain-containing protein</fullName>
    </recommendedName>
</protein>
<dbReference type="Gene3D" id="3.80.10.10">
    <property type="entry name" value="Ribonuclease Inhibitor"/>
    <property type="match status" value="2"/>
</dbReference>
<organism evidence="5 6">
    <name type="scientific">Cuscuta epithymum</name>
    <dbReference type="NCBI Taxonomy" id="186058"/>
    <lineage>
        <taxon>Eukaryota</taxon>
        <taxon>Viridiplantae</taxon>
        <taxon>Streptophyta</taxon>
        <taxon>Embryophyta</taxon>
        <taxon>Tracheophyta</taxon>
        <taxon>Spermatophyta</taxon>
        <taxon>Magnoliopsida</taxon>
        <taxon>eudicotyledons</taxon>
        <taxon>Gunneridae</taxon>
        <taxon>Pentapetalae</taxon>
        <taxon>asterids</taxon>
        <taxon>lamiids</taxon>
        <taxon>Solanales</taxon>
        <taxon>Convolvulaceae</taxon>
        <taxon>Cuscuteae</taxon>
        <taxon>Cuscuta</taxon>
        <taxon>Cuscuta subgen. Cuscuta</taxon>
    </lineage>
</organism>
<keyword evidence="6" id="KW-1185">Reference proteome</keyword>
<dbReference type="Proteomes" id="UP001152523">
    <property type="component" value="Unassembled WGS sequence"/>
</dbReference>
<dbReference type="InterPro" id="IPR053211">
    <property type="entry name" value="DNA_repair-toleration"/>
</dbReference>
<keyword evidence="3" id="KW-0677">Repeat</keyword>
<dbReference type="InterPro" id="IPR003591">
    <property type="entry name" value="Leu-rich_rpt_typical-subtyp"/>
</dbReference>
<keyword evidence="1" id="KW-0433">Leucine-rich repeat</keyword>
<dbReference type="FunFam" id="3.80.10.10:FF:000383">
    <property type="entry name" value="Leucine-rich repeat receptor protein kinase EMS1"/>
    <property type="match status" value="1"/>
</dbReference>